<dbReference type="InterPro" id="IPR053259">
    <property type="entry name" value="Golvesin-related_Golgi"/>
</dbReference>
<sequence length="620" mass="68978">MFDEQDDHDEYDEYEDEPSVVNPYPPINTIKFDKSTTAIREVNLSNIQYSAEADELASLPGSYKDAELYGHSLILPREEVKEVKTPEVPKPKKFTEPARMLPLTGHDRYEYKYPFAKRKYYTLTTVAAAVSLAVTGIYLSCEALSTISPEEYSASLSKQSPYNAEYLYLPRFQFGGFTGGLRGEVQRRANVADGTYGTNGDAALPGIVPILRSHDRDSKISSRSTGDPYGGFGPPQFNPLKSARSASIDGISHGSNKATLTSAPLTSYIPPTDDGPTIVLDPMFHGSMMDVSYLPYNHLREIPVFWDVPLTGGPRLQYVFGHCLNLVQCSGVGTELLERERKDSEASSGTTNNDEQASTALEGASNFDPPLKAAFIHSSTFVNVDCSTPSGIDRGISQNLATANIVDVIYSPNIMDAARLFLPPIEAYGRGVVLMRHPVERVVALYEYLRLARHDSIADVVKDMNLEEFAKSGEFRLVYVPAGLIENNPLTRNLSGVKNDELLKSHFQVAKEILKRKFIVGLYDHIQESIERFELFFGWNLNANSLTCQNKELERETLAHYNKYSKDLNGGAERHPGLTTSALESILSKNKIDLMLYEYSRFLFDYQGRALFGVDAASPR</sequence>
<evidence type="ECO:0008006" key="4">
    <source>
        <dbReference type="Google" id="ProtNLM"/>
    </source>
</evidence>
<gene>
    <name evidence="2" type="ORF">HJC23_011525</name>
</gene>
<feature type="region of interest" description="Disordered" evidence="1">
    <location>
        <begin position="1"/>
        <end position="26"/>
    </location>
</feature>
<proteinExistence type="predicted"/>
<feature type="compositionally biased region" description="Acidic residues" evidence="1">
    <location>
        <begin position="1"/>
        <end position="18"/>
    </location>
</feature>
<organism evidence="2 3">
    <name type="scientific">Cyclotella cryptica</name>
    <dbReference type="NCBI Taxonomy" id="29204"/>
    <lineage>
        <taxon>Eukaryota</taxon>
        <taxon>Sar</taxon>
        <taxon>Stramenopiles</taxon>
        <taxon>Ochrophyta</taxon>
        <taxon>Bacillariophyta</taxon>
        <taxon>Coscinodiscophyceae</taxon>
        <taxon>Thalassiosirophycidae</taxon>
        <taxon>Stephanodiscales</taxon>
        <taxon>Stephanodiscaceae</taxon>
        <taxon>Cyclotella</taxon>
    </lineage>
</organism>
<dbReference type="PANTHER" id="PTHR32301:SF6">
    <property type="entry name" value="GOLVESIN-RELATED"/>
    <property type="match status" value="1"/>
</dbReference>
<dbReference type="InterPro" id="IPR027417">
    <property type="entry name" value="P-loop_NTPase"/>
</dbReference>
<dbReference type="AlphaFoldDB" id="A0ABD3PV03"/>
<name>A0ABD3PV03_9STRA</name>
<evidence type="ECO:0000256" key="1">
    <source>
        <dbReference type="SAM" id="MobiDB-lite"/>
    </source>
</evidence>
<reference evidence="2 3" key="1">
    <citation type="journal article" date="2020" name="G3 (Bethesda)">
        <title>Improved Reference Genome for Cyclotella cryptica CCMP332, a Model for Cell Wall Morphogenesis, Salinity Adaptation, and Lipid Production in Diatoms (Bacillariophyta).</title>
        <authorList>
            <person name="Roberts W.R."/>
            <person name="Downey K.M."/>
            <person name="Ruck E.C."/>
            <person name="Traller J.C."/>
            <person name="Alverson A.J."/>
        </authorList>
    </citation>
    <scope>NUCLEOTIDE SEQUENCE [LARGE SCALE GENOMIC DNA]</scope>
    <source>
        <strain evidence="2 3">CCMP332</strain>
    </source>
</reference>
<dbReference type="Proteomes" id="UP001516023">
    <property type="component" value="Unassembled WGS sequence"/>
</dbReference>
<dbReference type="Gene3D" id="3.40.50.300">
    <property type="entry name" value="P-loop containing nucleotide triphosphate hydrolases"/>
    <property type="match status" value="1"/>
</dbReference>
<evidence type="ECO:0000313" key="2">
    <source>
        <dbReference type="EMBL" id="KAL3791494.1"/>
    </source>
</evidence>
<evidence type="ECO:0000313" key="3">
    <source>
        <dbReference type="Proteomes" id="UP001516023"/>
    </source>
</evidence>
<comment type="caution">
    <text evidence="2">The sequence shown here is derived from an EMBL/GenBank/DDBJ whole genome shotgun (WGS) entry which is preliminary data.</text>
</comment>
<protein>
    <recommendedName>
        <fullName evidence="4">Sulfotransferase domain-containing protein</fullName>
    </recommendedName>
</protein>
<keyword evidence="3" id="KW-1185">Reference proteome</keyword>
<dbReference type="EMBL" id="JABMIG020000113">
    <property type="protein sequence ID" value="KAL3791494.1"/>
    <property type="molecule type" value="Genomic_DNA"/>
</dbReference>
<accession>A0ABD3PV03</accession>
<dbReference type="PANTHER" id="PTHR32301">
    <property type="entry name" value="COUNTIN RECEPTOR CNR3-RELATED"/>
    <property type="match status" value="1"/>
</dbReference>